<dbReference type="EMBL" id="FNQK01000004">
    <property type="protein sequence ID" value="SDZ92628.1"/>
    <property type="molecule type" value="Genomic_DNA"/>
</dbReference>
<evidence type="ECO:0000313" key="1">
    <source>
        <dbReference type="EMBL" id="SDZ92628.1"/>
    </source>
</evidence>
<dbReference type="AlphaFoldDB" id="A0A1H3X270"/>
<evidence type="ECO:0000313" key="2">
    <source>
        <dbReference type="Proteomes" id="UP000198846"/>
    </source>
</evidence>
<reference evidence="2" key="1">
    <citation type="submission" date="2016-10" db="EMBL/GenBank/DDBJ databases">
        <authorList>
            <person name="Varghese N."/>
            <person name="Submissions S."/>
        </authorList>
    </citation>
    <scope>NUCLEOTIDE SEQUENCE [LARGE SCALE GENOMIC DNA]</scope>
    <source>
        <strain evidence="2">DSM 23842</strain>
    </source>
</reference>
<organism evidence="1 2">
    <name type="scientific">Bizionia paragorgiae</name>
    <dbReference type="NCBI Taxonomy" id="283786"/>
    <lineage>
        <taxon>Bacteria</taxon>
        <taxon>Pseudomonadati</taxon>
        <taxon>Bacteroidota</taxon>
        <taxon>Flavobacteriia</taxon>
        <taxon>Flavobacteriales</taxon>
        <taxon>Flavobacteriaceae</taxon>
        <taxon>Bizionia</taxon>
    </lineage>
</organism>
<sequence length="118" mass="13595">MSLRVVFEEARGWKLKTGSHSYTMNYYLSLTPSKLRFLSIAMNLVIIVTSIKMGIKRNNAPALWTFTSVQLPQKESAQLIRKNLKTNTSFLHNTNRKLRLQHTPRNISLAHFSSLNFS</sequence>
<accession>A0A1H3X270</accession>
<proteinExistence type="predicted"/>
<gene>
    <name evidence="1" type="ORF">SAMN04487990_10482</name>
</gene>
<name>A0A1H3X270_BIZPA</name>
<dbReference type="Proteomes" id="UP000198846">
    <property type="component" value="Unassembled WGS sequence"/>
</dbReference>
<protein>
    <submittedName>
        <fullName evidence="1">Uncharacterized protein</fullName>
    </submittedName>
</protein>
<keyword evidence="2" id="KW-1185">Reference proteome</keyword>